<gene>
    <name evidence="1" type="ORF">C1H76_2696</name>
</gene>
<sequence>MEALPCWRRQTVSDKKSRAGADDDPGHFSDTGLDLCDNDFDLHNNLDLCANDDLELFADDDDLDFCADYDLDLRANDDVDLDLCADDNLDLFAAAADLDLSVVDNEFDLFTDDNLDLYDDGHLDVFTGNYLSLFPDDNPFANDNLHTNEQGPH</sequence>
<dbReference type="AlphaFoldDB" id="A0A4U7B6U6"/>
<organism evidence="1 2">
    <name type="scientific">Elsinoe australis</name>
    <dbReference type="NCBI Taxonomy" id="40998"/>
    <lineage>
        <taxon>Eukaryota</taxon>
        <taxon>Fungi</taxon>
        <taxon>Dikarya</taxon>
        <taxon>Ascomycota</taxon>
        <taxon>Pezizomycotina</taxon>
        <taxon>Dothideomycetes</taxon>
        <taxon>Dothideomycetidae</taxon>
        <taxon>Myriangiales</taxon>
        <taxon>Elsinoaceae</taxon>
        <taxon>Elsinoe</taxon>
    </lineage>
</organism>
<dbReference type="EMBL" id="PTQR01000033">
    <property type="protein sequence ID" value="TKX25040.1"/>
    <property type="molecule type" value="Genomic_DNA"/>
</dbReference>
<dbReference type="Proteomes" id="UP000308133">
    <property type="component" value="Unassembled WGS sequence"/>
</dbReference>
<name>A0A4U7B6U6_9PEZI</name>
<evidence type="ECO:0000313" key="1">
    <source>
        <dbReference type="EMBL" id="TKX25040.1"/>
    </source>
</evidence>
<evidence type="ECO:0000313" key="2">
    <source>
        <dbReference type="Proteomes" id="UP000308133"/>
    </source>
</evidence>
<protein>
    <submittedName>
        <fullName evidence="1">Uncharacterized protein</fullName>
    </submittedName>
</protein>
<accession>A0A4U7B6U6</accession>
<comment type="caution">
    <text evidence="1">The sequence shown here is derived from an EMBL/GenBank/DDBJ whole genome shotgun (WGS) entry which is preliminary data.</text>
</comment>
<reference evidence="1 2" key="1">
    <citation type="submission" date="2018-02" db="EMBL/GenBank/DDBJ databases">
        <title>Draft genome sequences of Elsinoe sp., causing black scab on jojoba.</title>
        <authorList>
            <person name="Stodart B."/>
            <person name="Jeffress S."/>
            <person name="Ash G."/>
            <person name="Arun Chinnappa K."/>
        </authorList>
    </citation>
    <scope>NUCLEOTIDE SEQUENCE [LARGE SCALE GENOMIC DNA]</scope>
    <source>
        <strain evidence="1 2">Hillstone_2</strain>
    </source>
</reference>
<proteinExistence type="predicted"/>